<dbReference type="EMBL" id="AE013598">
    <property type="protein sequence ID" value="AAW74985.1"/>
    <property type="molecule type" value="Genomic_DNA"/>
</dbReference>
<dbReference type="Proteomes" id="UP000006735">
    <property type="component" value="Chromosome"/>
</dbReference>
<evidence type="ECO:0000313" key="2">
    <source>
        <dbReference type="EMBL" id="AAW74985.1"/>
    </source>
</evidence>
<dbReference type="KEGG" id="xoo:XOO1731"/>
<dbReference type="PANTHER" id="PTHR31497">
    <property type="entry name" value="AUTOCRINE PROLIFERATION REPRESSOR PROTEIN A"/>
    <property type="match status" value="1"/>
</dbReference>
<dbReference type="PANTHER" id="PTHR31497:SF0">
    <property type="entry name" value="AUTOCRINE PROLIFERATION REPRESSOR PROTEIN A"/>
    <property type="match status" value="1"/>
</dbReference>
<proteinExistence type="predicted"/>
<dbReference type="AlphaFoldDB" id="Q5H236"/>
<dbReference type="Gene3D" id="3.40.50.1820">
    <property type="entry name" value="alpha/beta hydrolase"/>
    <property type="match status" value="1"/>
</dbReference>
<name>Q5H236_XANOR</name>
<dbReference type="InterPro" id="IPR029058">
    <property type="entry name" value="AB_hydrolase_fold"/>
</dbReference>
<dbReference type="Pfam" id="PF10142">
    <property type="entry name" value="PhoPQ_related"/>
    <property type="match status" value="1"/>
</dbReference>
<evidence type="ECO:0000256" key="1">
    <source>
        <dbReference type="SAM" id="MobiDB-lite"/>
    </source>
</evidence>
<dbReference type="ESTHER" id="xanor-q5h236">
    <property type="family name" value="PhoPQ_related"/>
</dbReference>
<gene>
    <name evidence="2" type="primary">PqaA</name>
    <name evidence="2" type="ordered locus">XOO1731</name>
</gene>
<dbReference type="SUPFAM" id="SSF53474">
    <property type="entry name" value="alpha/beta-Hydrolases"/>
    <property type="match status" value="1"/>
</dbReference>
<dbReference type="PIRSF" id="PIRSF014728">
    <property type="entry name" value="PqaA"/>
    <property type="match status" value="1"/>
</dbReference>
<dbReference type="STRING" id="291331.XOO1731"/>
<reference evidence="2 3" key="1">
    <citation type="journal article" date="2005" name="Nucleic Acids Res.">
        <title>The genome sequence of Xanthomonas oryzae pathovar oryzae KACC10331, the bacterial blight pathogen of rice.</title>
        <authorList>
            <person name="Lee B.M."/>
            <person name="Park Y.J."/>
            <person name="Park D.S."/>
            <person name="Kang H.W."/>
            <person name="Kim J.G."/>
            <person name="Song E.S."/>
            <person name="Park I.C."/>
            <person name="Yoon U.H."/>
            <person name="Hahn J.H."/>
            <person name="Koo B.S."/>
            <person name="Lee G.B."/>
            <person name="Kim H."/>
            <person name="Park H.S."/>
            <person name="Yoon K.O."/>
            <person name="Kim J.H."/>
            <person name="Jung C.H."/>
            <person name="Koh N.H."/>
            <person name="Seo J.S."/>
            <person name="Go S.J."/>
        </authorList>
    </citation>
    <scope>NUCLEOTIDE SEQUENCE [LARGE SCALE GENOMIC DNA]</scope>
    <source>
        <strain evidence="3">KACC10331 / KXO85</strain>
    </source>
</reference>
<organism evidence="2 3">
    <name type="scientific">Xanthomonas oryzae pv. oryzae (strain KACC10331 / KXO85)</name>
    <dbReference type="NCBI Taxonomy" id="291331"/>
    <lineage>
        <taxon>Bacteria</taxon>
        <taxon>Pseudomonadati</taxon>
        <taxon>Pseudomonadota</taxon>
        <taxon>Gammaproteobacteria</taxon>
        <taxon>Lysobacterales</taxon>
        <taxon>Lysobacteraceae</taxon>
        <taxon>Xanthomonas</taxon>
    </lineage>
</organism>
<feature type="region of interest" description="Disordered" evidence="1">
    <location>
        <begin position="530"/>
        <end position="551"/>
    </location>
</feature>
<evidence type="ECO:0000313" key="3">
    <source>
        <dbReference type="Proteomes" id="UP000006735"/>
    </source>
</evidence>
<accession>Q5H236</accession>
<dbReference type="HOGENOM" id="CLU_036488_0_0_6"/>
<dbReference type="InterPro" id="IPR009199">
    <property type="entry name" value="PhoPQ-act_pathogen-rel_PqaA"/>
</dbReference>
<keyword evidence="3" id="KW-1185">Reference proteome</keyword>
<sequence>MLGSTRYHVHFRSHCAQHTQLTRLLATSFPRDCPQTRGPPPDIRRICMCPMTRCSVALLTSLMFFAGVAPADSAVPAAPPVERCARAPEVGFAQALVCYHDAIEQQPLIYTRVGTSNVTGVERRDYLLTSQDWSPEGLVTPARWQHDVAIYVPKEALPTRAVLISTNGTRHPLDGSTAQPSSELPPEALAALAQRTRTVVIALSDIPNQALNYQGDANPRREDDSVAYTWSLFLKAPQQRMTMPLHVPMAAAIARTMSLAERELAPLRIHRFVLAGASKRGWASWHATIADQRVEAVVPFVIDILNMPAVLEHMSRTYGGNWPIAFDAYAKQGITSQLQTPAFAQLVQLQDPLRYLDTPYRKRLAVPKYIVNASGDDFFLPDNTQFFYNALPGIKALRVLPNSAHNIRASIVDTLAPFITRLQQQRPLPQVSDTLHPGKAPQIRFRSSEPPTQLQLWSATNPQARDFRYACGIRYSSTPIAHANGGTVSVPVQVPDDGWSAYFVEATYADGFVSTSQTYVLGKQRYPTQAPPTDHAACSTLPGATSGAAVR</sequence>
<protein>
    <submittedName>
        <fullName evidence="2">PhoPQ-activated pathogenicity-related protein</fullName>
    </submittedName>
</protein>